<evidence type="ECO:0000313" key="2">
    <source>
        <dbReference type="Proteomes" id="UP000272833"/>
    </source>
</evidence>
<dbReference type="AlphaFoldDB" id="A0A427HCS2"/>
<protein>
    <submittedName>
        <fullName evidence="1">Uncharacterized protein</fullName>
    </submittedName>
</protein>
<accession>A0A427HCS2</accession>
<evidence type="ECO:0000313" key="1">
    <source>
        <dbReference type="EMBL" id="RRW32290.1"/>
    </source>
</evidence>
<name>A0A427HCS2_ECTOL</name>
<gene>
    <name evidence="1" type="ORF">EGJ44_17225</name>
</gene>
<proteinExistence type="predicted"/>
<dbReference type="EMBL" id="RHRS01000052">
    <property type="protein sequence ID" value="RRW32290.1"/>
    <property type="molecule type" value="Genomic_DNA"/>
</dbReference>
<reference evidence="1 2" key="1">
    <citation type="submission" date="2018-10" db="EMBL/GenBank/DDBJ databases">
        <title>Transmission dynamics of multidrug resistant bacteria on intensive care unit surfaces.</title>
        <authorList>
            <person name="D'Souza A.W."/>
            <person name="Potter R.F."/>
            <person name="Wallace M."/>
            <person name="Shupe A."/>
            <person name="Patel S."/>
            <person name="Sun S."/>
            <person name="Gul D."/>
            <person name="Kwon J.H."/>
            <person name="Andleeb S."/>
            <person name="Burnham C.-A.D."/>
            <person name="Dantas G."/>
        </authorList>
    </citation>
    <scope>NUCLEOTIDE SEQUENCE [LARGE SCALE GENOMIC DNA]</scope>
    <source>
        <strain evidence="1 2">PO_271</strain>
    </source>
</reference>
<comment type="caution">
    <text evidence="1">The sequence shown here is derived from an EMBL/GenBank/DDBJ whole genome shotgun (WGS) entry which is preliminary data.</text>
</comment>
<sequence length="80" mass="8938">MPYHGHTSEGLEFVEDAIKQLWSTYDPEQPSTAPTQEEVINYLKSRGAGVNMAQAVNLVLRPGKLRQGGRRVKQVITSKE</sequence>
<organism evidence="1 2">
    <name type="scientific">Ectopseudomonas oleovorans</name>
    <name type="common">Pseudomonas oleovorans</name>
    <dbReference type="NCBI Taxonomy" id="301"/>
    <lineage>
        <taxon>Bacteria</taxon>
        <taxon>Pseudomonadati</taxon>
        <taxon>Pseudomonadota</taxon>
        <taxon>Gammaproteobacteria</taxon>
        <taxon>Pseudomonadales</taxon>
        <taxon>Pseudomonadaceae</taxon>
        <taxon>Ectopseudomonas</taxon>
    </lineage>
</organism>
<dbReference type="Proteomes" id="UP000272833">
    <property type="component" value="Unassembled WGS sequence"/>
</dbReference>